<dbReference type="SMART" id="SM00287">
    <property type="entry name" value="SH3b"/>
    <property type="match status" value="1"/>
</dbReference>
<feature type="compositionally biased region" description="Basic and acidic residues" evidence="1">
    <location>
        <begin position="1"/>
        <end position="12"/>
    </location>
</feature>
<feature type="domain" description="SH3b" evidence="3">
    <location>
        <begin position="362"/>
        <end position="423"/>
    </location>
</feature>
<dbReference type="Pfam" id="PF08239">
    <property type="entry name" value="SH3_3"/>
    <property type="match status" value="1"/>
</dbReference>
<keyword evidence="2" id="KW-0472">Membrane</keyword>
<feature type="compositionally biased region" description="Low complexity" evidence="1">
    <location>
        <begin position="280"/>
        <end position="299"/>
    </location>
</feature>
<evidence type="ECO:0000313" key="4">
    <source>
        <dbReference type="EMBL" id="MCE7029377.1"/>
    </source>
</evidence>
<evidence type="ECO:0000313" key="5">
    <source>
        <dbReference type="Proteomes" id="UP001139035"/>
    </source>
</evidence>
<accession>A0A9X1P100</accession>
<evidence type="ECO:0000256" key="1">
    <source>
        <dbReference type="SAM" id="MobiDB-lite"/>
    </source>
</evidence>
<feature type="region of interest" description="Disordered" evidence="1">
    <location>
        <begin position="1"/>
        <end position="32"/>
    </location>
</feature>
<keyword evidence="5" id="KW-1185">Reference proteome</keyword>
<evidence type="ECO:0000256" key="2">
    <source>
        <dbReference type="SAM" id="Phobius"/>
    </source>
</evidence>
<feature type="region of interest" description="Disordered" evidence="1">
    <location>
        <begin position="326"/>
        <end position="365"/>
    </location>
</feature>
<evidence type="ECO:0000259" key="3">
    <source>
        <dbReference type="SMART" id="SM00287"/>
    </source>
</evidence>
<keyword evidence="2" id="KW-1133">Transmembrane helix</keyword>
<dbReference type="RefSeq" id="WP_233720372.1">
    <property type="nucleotide sequence ID" value="NZ_JAJUWU010000016.1"/>
</dbReference>
<feature type="transmembrane region" description="Helical" evidence="2">
    <location>
        <begin position="91"/>
        <end position="110"/>
    </location>
</feature>
<dbReference type="AlphaFoldDB" id="A0A9X1P100"/>
<keyword evidence="2" id="KW-0812">Transmembrane</keyword>
<dbReference type="InterPro" id="IPR003646">
    <property type="entry name" value="SH3-like_bac-type"/>
</dbReference>
<dbReference type="Proteomes" id="UP001139035">
    <property type="component" value="Unassembled WGS sequence"/>
</dbReference>
<reference evidence="4" key="1">
    <citation type="submission" date="2022-01" db="EMBL/GenBank/DDBJ databases">
        <title>Jiella avicenniae sp. nov., a novel endophytic bacterium isolated from bark of Avicennia marina.</title>
        <authorList>
            <person name="Tuo L."/>
        </authorList>
    </citation>
    <scope>NUCLEOTIDE SEQUENCE</scope>
    <source>
        <strain evidence="4">CBK1P-4</strain>
    </source>
</reference>
<name>A0A9X1P100_9HYPH</name>
<dbReference type="Gene3D" id="2.30.30.40">
    <property type="entry name" value="SH3 Domains"/>
    <property type="match status" value="1"/>
</dbReference>
<proteinExistence type="predicted"/>
<feature type="compositionally biased region" description="Low complexity" evidence="1">
    <location>
        <begin position="140"/>
        <end position="152"/>
    </location>
</feature>
<sequence length="425" mass="43403">METGDRLSRDADGVDEDGYRQTGGRPSEEAIRGRLIDRRRAFDEAEAGRKLAHRFRQKMRAGGSSVSWSRRALAPAKAVSRGAEALRNRPIGAFVAAASLSAVILVPLALSSYAPLPGEMPLPASPARTHSAGTVEGEQSPPSMSASSSPQSDMEPTATAEVRAPIAPPAPDGSVFETLESEETAASAEPSDRPDTAERTTASTVAPGGTRALPGDDPALFETASLREVAPALPDRQTETDASANPAERPGIDPVAAALALRLPVEPSGTETAVPTTLDPATTGSISPAAAPAGSPQEAATVPGMETAGPAKGFIAVSPSILIASSQDDGPEPVAPTGVVEDAKTADAADEDPATAEAPVSTADGRATASVNLRAEPTNDGKIVAVLSKDEAVKVVSCKGWCEVETSSGAKGYVYEKFIARGTLG</sequence>
<organism evidence="4 5">
    <name type="scientific">Jiella avicenniae</name>
    <dbReference type="NCBI Taxonomy" id="2907202"/>
    <lineage>
        <taxon>Bacteria</taxon>
        <taxon>Pseudomonadati</taxon>
        <taxon>Pseudomonadota</taxon>
        <taxon>Alphaproteobacteria</taxon>
        <taxon>Hyphomicrobiales</taxon>
        <taxon>Aurantimonadaceae</taxon>
        <taxon>Jiella</taxon>
    </lineage>
</organism>
<comment type="caution">
    <text evidence="4">The sequence shown here is derived from an EMBL/GenBank/DDBJ whole genome shotgun (WGS) entry which is preliminary data.</text>
</comment>
<dbReference type="EMBL" id="JAJUWU010000016">
    <property type="protein sequence ID" value="MCE7029377.1"/>
    <property type="molecule type" value="Genomic_DNA"/>
</dbReference>
<gene>
    <name evidence="4" type="ORF">LZD57_15390</name>
</gene>
<protein>
    <submittedName>
        <fullName evidence="4">SH3 domain-containing protein</fullName>
    </submittedName>
</protein>
<feature type="region of interest" description="Disordered" evidence="1">
    <location>
        <begin position="124"/>
        <end position="299"/>
    </location>
</feature>